<feature type="chain" id="PRO_5042550593" evidence="5">
    <location>
        <begin position="27"/>
        <end position="361"/>
    </location>
</feature>
<accession>A0AAJ6BBG3</accession>
<keyword evidence="3 5" id="KW-0732">Signal</keyword>
<dbReference type="InterPro" id="IPR008966">
    <property type="entry name" value="Adhesion_dom_sf"/>
</dbReference>
<dbReference type="Gene3D" id="2.60.40.1090">
    <property type="entry name" value="Fimbrial-type adhesion domain"/>
    <property type="match status" value="1"/>
</dbReference>
<gene>
    <name evidence="7" type="ORF">P0Y58_22845</name>
</gene>
<dbReference type="SUPFAM" id="SSF49401">
    <property type="entry name" value="Bacterial adhesins"/>
    <property type="match status" value="1"/>
</dbReference>
<feature type="domain" description="Fimbrial-type adhesion" evidence="6">
    <location>
        <begin position="209"/>
        <end position="360"/>
    </location>
</feature>
<keyword evidence="4" id="KW-0281">Fimbrium</keyword>
<dbReference type="AlphaFoldDB" id="A0AAJ6BBG3"/>
<reference evidence="7" key="1">
    <citation type="submission" date="2023-03" db="EMBL/GenBank/DDBJ databases">
        <title>Andean soil-derived lignocellulolytic bacterial consortium as a source of novel taxa and putative plastic-active enzymes.</title>
        <authorList>
            <person name="Diaz-Garcia L."/>
            <person name="Chuvochina M."/>
            <person name="Feuerriegel G."/>
            <person name="Bunk B."/>
            <person name="Sproer C."/>
            <person name="Streit W.R."/>
            <person name="Rodriguez L.M."/>
            <person name="Overmann J."/>
            <person name="Jimenez D.J."/>
        </authorList>
    </citation>
    <scope>NUCLEOTIDE SEQUENCE</scope>
    <source>
        <strain evidence="7">MAG 876</strain>
    </source>
</reference>
<dbReference type="EMBL" id="CP119325">
    <property type="protein sequence ID" value="WEK29704.1"/>
    <property type="molecule type" value="Genomic_DNA"/>
</dbReference>
<feature type="signal peptide" evidence="5">
    <location>
        <begin position="1"/>
        <end position="26"/>
    </location>
</feature>
<dbReference type="Gene3D" id="2.60.40.3310">
    <property type="match status" value="1"/>
</dbReference>
<protein>
    <submittedName>
        <fullName evidence="7">Fimbrial protein</fullName>
    </submittedName>
</protein>
<evidence type="ECO:0000313" key="7">
    <source>
        <dbReference type="EMBL" id="WEK29704.1"/>
    </source>
</evidence>
<organism evidence="7 8">
    <name type="scientific">Candidatus Pseudomonas phytovorans</name>
    <dbReference type="NCBI Taxonomy" id="3121377"/>
    <lineage>
        <taxon>Bacteria</taxon>
        <taxon>Pseudomonadati</taxon>
        <taxon>Pseudomonadota</taxon>
        <taxon>Gammaproteobacteria</taxon>
        <taxon>Pseudomonadales</taxon>
        <taxon>Pseudomonadaceae</taxon>
        <taxon>Pseudomonas</taxon>
    </lineage>
</organism>
<dbReference type="PANTHER" id="PTHR33420">
    <property type="entry name" value="FIMBRIAL SUBUNIT ELFA-RELATED"/>
    <property type="match status" value="1"/>
</dbReference>
<evidence type="ECO:0000256" key="1">
    <source>
        <dbReference type="ARBA" id="ARBA00004561"/>
    </source>
</evidence>
<evidence type="ECO:0000256" key="3">
    <source>
        <dbReference type="ARBA" id="ARBA00022729"/>
    </source>
</evidence>
<comment type="similarity">
    <text evidence="2">Belongs to the fimbrial protein family.</text>
</comment>
<evidence type="ECO:0000256" key="5">
    <source>
        <dbReference type="SAM" id="SignalP"/>
    </source>
</evidence>
<evidence type="ECO:0000256" key="2">
    <source>
        <dbReference type="ARBA" id="ARBA00006671"/>
    </source>
</evidence>
<evidence type="ECO:0000259" key="6">
    <source>
        <dbReference type="Pfam" id="PF00419"/>
    </source>
</evidence>
<evidence type="ECO:0000256" key="4">
    <source>
        <dbReference type="ARBA" id="ARBA00023263"/>
    </source>
</evidence>
<evidence type="ECO:0000313" key="8">
    <source>
        <dbReference type="Proteomes" id="UP001216329"/>
    </source>
</evidence>
<dbReference type="InterPro" id="IPR050263">
    <property type="entry name" value="Bact_Fimbrial_Adh_Pro"/>
</dbReference>
<dbReference type="GO" id="GO:0043709">
    <property type="term" value="P:cell adhesion involved in single-species biofilm formation"/>
    <property type="evidence" value="ECO:0007669"/>
    <property type="project" value="TreeGrafter"/>
</dbReference>
<proteinExistence type="inferred from homology"/>
<dbReference type="PANTHER" id="PTHR33420:SF3">
    <property type="entry name" value="FIMBRIAL SUBUNIT ELFA"/>
    <property type="match status" value="1"/>
</dbReference>
<dbReference type="Proteomes" id="UP001216329">
    <property type="component" value="Chromosome"/>
</dbReference>
<name>A0AAJ6BBG3_9PSED</name>
<comment type="subcellular location">
    <subcellularLocation>
        <location evidence="1">Fimbrium</location>
    </subcellularLocation>
</comment>
<dbReference type="Pfam" id="PF00419">
    <property type="entry name" value="Fimbrial"/>
    <property type="match status" value="1"/>
</dbReference>
<dbReference type="InterPro" id="IPR036937">
    <property type="entry name" value="Adhesion_dom_fimbrial_sf"/>
</dbReference>
<dbReference type="InterPro" id="IPR000259">
    <property type="entry name" value="Adhesion_dom_fimbrial"/>
</dbReference>
<dbReference type="GO" id="GO:0009289">
    <property type="term" value="C:pilus"/>
    <property type="evidence" value="ECO:0007669"/>
    <property type="project" value="UniProtKB-SubCell"/>
</dbReference>
<sequence length="361" mass="38151">MPSKLSLNLSIAAILGMLSMAGAVQAADECKWESTPGPMQFNHNLGAAAWVARDAPIGSKIASWGLQIMTGTDGARLVCDSDGLRTLTANVTTPLALARGPFPPVDGRNVDGKVLQTSIPGVGLYVEFSSFLNGTANNHFKALDGVGALPFVAEQNERMAPNNLTSNIQRLGYIALIKTDKIPAGPQLFSQEVARANISDVGDALRLTLSGQVMQAQCTLKADAVSANPVQLGQHDIAEFTGQGSTTNPVDFFITLSDCEDDPAGSVARAFMRLDAADGSAPIDRDLGLFSLTTTESSASGIGIQVLRSDNTPVKLEEFIDMAAVTPGTMRFDLRARYYQTAPAVTPGEAKGALNFTIEYR</sequence>